<evidence type="ECO:0000313" key="2">
    <source>
        <dbReference type="Proteomes" id="UP000306409"/>
    </source>
</evidence>
<dbReference type="KEGG" id="rher:EHE19_006555"/>
<gene>
    <name evidence="1" type="ORF">EHE19_006555</name>
</gene>
<proteinExistence type="predicted"/>
<name>A0A4U7JB55_9FIRM</name>
<sequence>MKLKKRSILIIAVMVIMTVVGCSSQSTHTSLVPSNETVAVSTTELTSVESMADKQNTSKRFKKITISSVALQKEMRVNVYLPKEYSQNKKYPVLYLIHGYTGNEDSWFPDLQVERKADKLIENKEIEPLIIVSPQIDNSYGINSEVFSIENGIAPSHFDKGMYEDYLYKELIPYIDANYSTIASKEGRYIGGLSMGGWVALHMAFTYTDMFSKVGGHSPAIFIDQYPGSAMAFLYPTEKLRNERDPIRVAESKDLTSLKVFLDCGDNDSYQFYEGCEQLNEILKSKGVDSQYHLSAGEHDGAYWEANVEKYLKFYAGK</sequence>
<dbReference type="EMBL" id="CP061336">
    <property type="protein sequence ID" value="QNU68094.1"/>
    <property type="molecule type" value="Genomic_DNA"/>
</dbReference>
<evidence type="ECO:0000313" key="1">
    <source>
        <dbReference type="EMBL" id="QNU68094.1"/>
    </source>
</evidence>
<dbReference type="InterPro" id="IPR029058">
    <property type="entry name" value="AB_hydrolase_fold"/>
</dbReference>
<dbReference type="InterPro" id="IPR050583">
    <property type="entry name" value="Mycobacterial_A85_antigen"/>
</dbReference>
<dbReference type="PANTHER" id="PTHR48098">
    <property type="entry name" value="ENTEROCHELIN ESTERASE-RELATED"/>
    <property type="match status" value="1"/>
</dbReference>
<dbReference type="Pfam" id="PF00756">
    <property type="entry name" value="Esterase"/>
    <property type="match status" value="1"/>
</dbReference>
<accession>A0A4U7JB55</accession>
<dbReference type="RefSeq" id="WP_137698470.1">
    <property type="nucleotide sequence ID" value="NZ_CP061336.1"/>
</dbReference>
<protein>
    <submittedName>
        <fullName evidence="1">Esterase</fullName>
    </submittedName>
</protein>
<dbReference type="InterPro" id="IPR000801">
    <property type="entry name" value="Esterase-like"/>
</dbReference>
<dbReference type="Proteomes" id="UP000306409">
    <property type="component" value="Chromosome"/>
</dbReference>
<organism evidence="1 2">
    <name type="scientific">Ruminiclostridium herbifermentans</name>
    <dbReference type="NCBI Taxonomy" id="2488810"/>
    <lineage>
        <taxon>Bacteria</taxon>
        <taxon>Bacillati</taxon>
        <taxon>Bacillota</taxon>
        <taxon>Clostridia</taxon>
        <taxon>Eubacteriales</taxon>
        <taxon>Oscillospiraceae</taxon>
        <taxon>Ruminiclostridium</taxon>
    </lineage>
</organism>
<dbReference type="OrthoDB" id="9803578at2"/>
<dbReference type="PANTHER" id="PTHR48098:SF1">
    <property type="entry name" value="DIACYLGLYCEROL ACYLTRANSFERASE_MYCOLYLTRANSFERASE AG85A"/>
    <property type="match status" value="1"/>
</dbReference>
<dbReference type="AlphaFoldDB" id="A0A4U7JB55"/>
<dbReference type="PROSITE" id="PS51257">
    <property type="entry name" value="PROKAR_LIPOPROTEIN"/>
    <property type="match status" value="1"/>
</dbReference>
<dbReference type="Gene3D" id="3.40.50.1820">
    <property type="entry name" value="alpha/beta hydrolase"/>
    <property type="match status" value="1"/>
</dbReference>
<keyword evidence="2" id="KW-1185">Reference proteome</keyword>
<reference evidence="1 2" key="1">
    <citation type="submission" date="2020-09" db="EMBL/GenBank/DDBJ databases">
        <title>Characterization and genome sequencing of Ruminiclostridium sp. nov. MA18.</title>
        <authorList>
            <person name="Rettenmaier R."/>
            <person name="Kowollik M.-L."/>
            <person name="Liebl W."/>
            <person name="Zverlov V."/>
        </authorList>
    </citation>
    <scope>NUCLEOTIDE SEQUENCE [LARGE SCALE GENOMIC DNA]</scope>
    <source>
        <strain evidence="1 2">MA18</strain>
    </source>
</reference>
<dbReference type="SUPFAM" id="SSF53474">
    <property type="entry name" value="alpha/beta-Hydrolases"/>
    <property type="match status" value="1"/>
</dbReference>